<sequence length="250" mass="29289">MDHKLKTSNLVNWNIVRYVTFKNWKVSLSMLIVCPIIILFYDLLFIGLLNIPVVTDVYLSLIFFCVLVDFSVICFYNWFWDYKQKRYQIILMTKTTKKTIYFSNLIHILLYFVFVLLYYFIIMLVTEFLSGLVINNFSSLNAGILLYALFSKMTFALALVLLGITISLLLFEKFKYAFIAYICVLFLYDFILGIFSSKLGNFSVLNVSAEYKYSYSAENSWKQFYNLIIIGLLLPTTIISINYLIKKISV</sequence>
<evidence type="ECO:0000313" key="2">
    <source>
        <dbReference type="EMBL" id="AOG60836.1"/>
    </source>
</evidence>
<feature type="transmembrane region" description="Helical" evidence="1">
    <location>
        <begin position="100"/>
        <end position="124"/>
    </location>
</feature>
<organism evidence="2 3">
    <name type="scientific">Spiroplasma helicoides</name>
    <dbReference type="NCBI Taxonomy" id="216938"/>
    <lineage>
        <taxon>Bacteria</taxon>
        <taxon>Bacillati</taxon>
        <taxon>Mycoplasmatota</taxon>
        <taxon>Mollicutes</taxon>
        <taxon>Entomoplasmatales</taxon>
        <taxon>Spiroplasmataceae</taxon>
        <taxon>Spiroplasma</taxon>
    </lineage>
</organism>
<feature type="transmembrane region" description="Helical" evidence="1">
    <location>
        <begin position="144"/>
        <end position="171"/>
    </location>
</feature>
<feature type="transmembrane region" description="Helical" evidence="1">
    <location>
        <begin position="224"/>
        <end position="245"/>
    </location>
</feature>
<reference evidence="2 3" key="1">
    <citation type="submission" date="2016-08" db="EMBL/GenBank/DDBJ databases">
        <title>Complete genome sequence of Spiroplasma helicoides TABS-2 (DSM 22551).</title>
        <authorList>
            <person name="Shen W.-Y."/>
            <person name="Lo W.-S."/>
            <person name="Lai Y.-C."/>
            <person name="Kuo C.-H."/>
        </authorList>
    </citation>
    <scope>NUCLEOTIDE SEQUENCE [LARGE SCALE GENOMIC DNA]</scope>
    <source>
        <strain evidence="2 3">TABS-2</strain>
    </source>
</reference>
<keyword evidence="1" id="KW-0812">Transmembrane</keyword>
<keyword evidence="1" id="KW-1133">Transmembrane helix</keyword>
<dbReference type="AlphaFoldDB" id="A0A1B3SLL5"/>
<evidence type="ECO:0000256" key="1">
    <source>
        <dbReference type="SAM" id="Phobius"/>
    </source>
</evidence>
<dbReference type="EMBL" id="CP017015">
    <property type="protein sequence ID" value="AOG60836.1"/>
    <property type="molecule type" value="Genomic_DNA"/>
</dbReference>
<feature type="transmembrane region" description="Helical" evidence="1">
    <location>
        <begin position="26"/>
        <end position="51"/>
    </location>
</feature>
<dbReference type="Proteomes" id="UP000094378">
    <property type="component" value="Chromosome"/>
</dbReference>
<accession>A0A1B3SLL5</accession>
<name>A0A1B3SLL5_9MOLU</name>
<evidence type="ECO:0000313" key="3">
    <source>
        <dbReference type="Proteomes" id="UP000094378"/>
    </source>
</evidence>
<dbReference type="STRING" id="216938.SHELI_v1c08870"/>
<dbReference type="RefSeq" id="WP_069117082.1">
    <property type="nucleotide sequence ID" value="NZ_CP017015.1"/>
</dbReference>
<proteinExistence type="predicted"/>
<protein>
    <submittedName>
        <fullName evidence="2">Uncharacterized protein</fullName>
    </submittedName>
</protein>
<feature type="transmembrane region" description="Helical" evidence="1">
    <location>
        <begin position="57"/>
        <end position="79"/>
    </location>
</feature>
<gene>
    <name evidence="2" type="ORF">SHELI_v1c08870</name>
</gene>
<keyword evidence="1" id="KW-0472">Membrane</keyword>
<feature type="transmembrane region" description="Helical" evidence="1">
    <location>
        <begin position="178"/>
        <end position="196"/>
    </location>
</feature>
<keyword evidence="3" id="KW-1185">Reference proteome</keyword>
<dbReference type="KEGG" id="shj:SHELI_v1c08870"/>